<evidence type="ECO:0000259" key="8">
    <source>
        <dbReference type="Pfam" id="PF01435"/>
    </source>
</evidence>
<keyword evidence="10" id="KW-1185">Reference proteome</keyword>
<organism evidence="9 10">
    <name type="scientific">Anncaliia algerae PRA339</name>
    <dbReference type="NCBI Taxonomy" id="1288291"/>
    <lineage>
        <taxon>Eukaryota</taxon>
        <taxon>Fungi</taxon>
        <taxon>Fungi incertae sedis</taxon>
        <taxon>Microsporidia</taxon>
        <taxon>Tubulinosematoidea</taxon>
        <taxon>Tubulinosematidae</taxon>
        <taxon>Anncaliia</taxon>
    </lineage>
</organism>
<evidence type="ECO:0000256" key="7">
    <source>
        <dbReference type="SAM" id="Phobius"/>
    </source>
</evidence>
<sequence length="410" mass="48401">MKISLVCIIYFFLGFTLSLIVCEIFRACYKLEFLNKNKIDLPKDSATYKLASKDKHGYIKSQKKASIKKIKWLFKDLLEIFVYLGIVSCFIISQIQHKLLSFCEQRLNILNDSYCNFRKSEVNFVNLIFTTFILISLWISDLYGTKIEFVKYVFAIIFSYFFIFPFIIILILLTLRKIGIQLIIACYLAYFIKLVPDIFTVDRVEDGMKKITSSKFPQRIQNVLKYYHLNNDVYIEKEPSANMNAALIGYGDKMRIEIYGDMDKLNKKKIYSVFLHELGHAYEYSLFKKATIYLSLLCIECGILVFFHKKMAKKYANEKMNNEVSFLFLLLIYKISLRPWVMILYKFMSHRSEIVSDIFTKNFDYNEELGKTLYEIGIDSYDYLTPTVLYNLLKSGHPSIYDRVEYLLKM</sequence>
<dbReference type="HOGENOM" id="CLU_055667_0_0_1"/>
<feature type="domain" description="Peptidase M48" evidence="8">
    <location>
        <begin position="238"/>
        <end position="409"/>
    </location>
</feature>
<dbReference type="VEuPathDB" id="MicrosporidiaDB:H312_00355"/>
<dbReference type="GO" id="GO:0004222">
    <property type="term" value="F:metalloendopeptidase activity"/>
    <property type="evidence" value="ECO:0007669"/>
    <property type="project" value="InterPro"/>
</dbReference>
<feature type="transmembrane region" description="Helical" evidence="7">
    <location>
        <begin position="80"/>
        <end position="100"/>
    </location>
</feature>
<evidence type="ECO:0000256" key="6">
    <source>
        <dbReference type="RuleBase" id="RU003983"/>
    </source>
</evidence>
<dbReference type="GO" id="GO:0006508">
    <property type="term" value="P:proteolysis"/>
    <property type="evidence" value="ECO:0007669"/>
    <property type="project" value="UniProtKB-KW"/>
</dbReference>
<keyword evidence="1 6" id="KW-0645">Protease</keyword>
<reference evidence="10" key="1">
    <citation type="submission" date="2013-02" db="EMBL/GenBank/DDBJ databases">
        <authorList>
            <consortium name="The Broad Institute Genome Sequencing Platform"/>
            <person name="Cuomo C."/>
            <person name="Becnel J."/>
            <person name="Sanscrainte N."/>
            <person name="Walker B."/>
            <person name="Young S.K."/>
            <person name="Zeng Q."/>
            <person name="Gargeya S."/>
            <person name="Fitzgerald M."/>
            <person name="Haas B."/>
            <person name="Abouelleil A."/>
            <person name="Alvarado L."/>
            <person name="Arachchi H.M."/>
            <person name="Berlin A.M."/>
            <person name="Chapman S.B."/>
            <person name="Dewar J."/>
            <person name="Goldberg J."/>
            <person name="Griggs A."/>
            <person name="Gujja S."/>
            <person name="Hansen M."/>
            <person name="Howarth C."/>
            <person name="Imamovic A."/>
            <person name="Larimer J."/>
            <person name="McCowan C."/>
            <person name="Murphy C."/>
            <person name="Neiman D."/>
            <person name="Pearson M."/>
            <person name="Priest M."/>
            <person name="Roberts A."/>
            <person name="Saif S."/>
            <person name="Shea T."/>
            <person name="Sisk P."/>
            <person name="Sykes S."/>
            <person name="Wortman J."/>
            <person name="Nusbaum C."/>
            <person name="Birren B."/>
        </authorList>
    </citation>
    <scope>NUCLEOTIDE SEQUENCE [LARGE SCALE GENOMIC DNA]</scope>
    <source>
        <strain evidence="10">PRA339</strain>
    </source>
</reference>
<feature type="transmembrane region" description="Helical" evidence="7">
    <location>
        <begin position="290"/>
        <end position="307"/>
    </location>
</feature>
<proteinExistence type="inferred from homology"/>
<keyword evidence="4 6" id="KW-0862">Zinc</keyword>
<evidence type="ECO:0000256" key="2">
    <source>
        <dbReference type="ARBA" id="ARBA00022723"/>
    </source>
</evidence>
<evidence type="ECO:0000313" key="9">
    <source>
        <dbReference type="EMBL" id="KCZ82332.1"/>
    </source>
</evidence>
<dbReference type="OrthoDB" id="360839at2759"/>
<evidence type="ECO:0000256" key="1">
    <source>
        <dbReference type="ARBA" id="ARBA00022670"/>
    </source>
</evidence>
<dbReference type="EMBL" id="KK365131">
    <property type="protein sequence ID" value="KCZ82332.1"/>
    <property type="molecule type" value="Genomic_DNA"/>
</dbReference>
<keyword evidence="7" id="KW-0472">Membrane</keyword>
<keyword evidence="7" id="KW-0812">Transmembrane</keyword>
<evidence type="ECO:0000256" key="3">
    <source>
        <dbReference type="ARBA" id="ARBA00022801"/>
    </source>
</evidence>
<protein>
    <recommendedName>
        <fullName evidence="8">Peptidase M48 domain-containing protein</fullName>
    </recommendedName>
</protein>
<reference evidence="9 10" key="2">
    <citation type="submission" date="2014-03" db="EMBL/GenBank/DDBJ databases">
        <title>The Genome Sequence of Anncaliia algerae insect isolate PRA339.</title>
        <authorList>
            <consortium name="The Broad Institute Genome Sequencing Platform"/>
            <consortium name="The Broad Institute Genome Sequencing Center for Infectious Disease"/>
            <person name="Cuomo C."/>
            <person name="Becnel J."/>
            <person name="Sanscrainte N."/>
            <person name="Walker B."/>
            <person name="Young S.K."/>
            <person name="Zeng Q."/>
            <person name="Gargeya S."/>
            <person name="Fitzgerald M."/>
            <person name="Haas B."/>
            <person name="Abouelleil A."/>
            <person name="Alvarado L."/>
            <person name="Arachchi H.M."/>
            <person name="Berlin A.M."/>
            <person name="Chapman S.B."/>
            <person name="Dewar J."/>
            <person name="Goldberg J."/>
            <person name="Griggs A."/>
            <person name="Gujja S."/>
            <person name="Hansen M."/>
            <person name="Howarth C."/>
            <person name="Imamovic A."/>
            <person name="Larimer J."/>
            <person name="McCowan C."/>
            <person name="Murphy C."/>
            <person name="Neiman D."/>
            <person name="Pearson M."/>
            <person name="Priest M."/>
            <person name="Roberts A."/>
            <person name="Saif S."/>
            <person name="Shea T."/>
            <person name="Sisk P."/>
            <person name="Sykes S."/>
            <person name="Wortman J."/>
            <person name="Nusbaum C."/>
            <person name="Birren B."/>
        </authorList>
    </citation>
    <scope>NUCLEOTIDE SEQUENCE [LARGE SCALE GENOMIC DNA]</scope>
    <source>
        <strain evidence="9 10">PRA339</strain>
    </source>
</reference>
<keyword evidence="3 6" id="KW-0378">Hydrolase</keyword>
<evidence type="ECO:0000313" key="10">
    <source>
        <dbReference type="Proteomes" id="UP000030655"/>
    </source>
</evidence>
<dbReference type="Proteomes" id="UP000030655">
    <property type="component" value="Unassembled WGS sequence"/>
</dbReference>
<gene>
    <name evidence="9" type="ORF">H312_00355</name>
</gene>
<keyword evidence="5 6" id="KW-0482">Metalloprotease</keyword>
<feature type="transmembrane region" description="Helical" evidence="7">
    <location>
        <begin position="327"/>
        <end position="348"/>
    </location>
</feature>
<dbReference type="STRING" id="1288291.A0A059F5E7"/>
<evidence type="ECO:0000256" key="4">
    <source>
        <dbReference type="ARBA" id="ARBA00022833"/>
    </source>
</evidence>
<dbReference type="Pfam" id="PF01435">
    <property type="entry name" value="Peptidase_M48"/>
    <property type="match status" value="1"/>
</dbReference>
<dbReference type="InterPro" id="IPR001915">
    <property type="entry name" value="Peptidase_M48"/>
</dbReference>
<feature type="transmembrane region" description="Helical" evidence="7">
    <location>
        <begin position="121"/>
        <end position="140"/>
    </location>
</feature>
<dbReference type="GO" id="GO:0046872">
    <property type="term" value="F:metal ion binding"/>
    <property type="evidence" value="ECO:0007669"/>
    <property type="project" value="UniProtKB-KW"/>
</dbReference>
<comment type="similarity">
    <text evidence="6">Belongs to the peptidase M48 family.</text>
</comment>
<name>A0A059F5E7_9MICR</name>
<accession>A0A059F5E7</accession>
<keyword evidence="7" id="KW-1133">Transmembrane helix</keyword>
<feature type="transmembrane region" description="Helical" evidence="7">
    <location>
        <begin position="152"/>
        <end position="173"/>
    </location>
</feature>
<comment type="cofactor">
    <cofactor evidence="6">
        <name>Zn(2+)</name>
        <dbReference type="ChEBI" id="CHEBI:29105"/>
    </cofactor>
    <text evidence="6">Binds 1 zinc ion per subunit.</text>
</comment>
<evidence type="ECO:0000256" key="5">
    <source>
        <dbReference type="ARBA" id="ARBA00023049"/>
    </source>
</evidence>
<keyword evidence="2" id="KW-0479">Metal-binding</keyword>
<feature type="transmembrane region" description="Helical" evidence="7">
    <location>
        <begin position="180"/>
        <end position="199"/>
    </location>
</feature>
<dbReference type="AlphaFoldDB" id="A0A059F5E7"/>